<evidence type="ECO:0000256" key="4">
    <source>
        <dbReference type="ARBA" id="ARBA00023125"/>
    </source>
</evidence>
<evidence type="ECO:0000256" key="5">
    <source>
        <dbReference type="ARBA" id="ARBA00023172"/>
    </source>
</evidence>
<dbReference type="InterPro" id="IPR001598">
    <property type="entry name" value="Transposase_IS30_CS"/>
</dbReference>
<name>A0A3E0D334_9GAMM</name>
<dbReference type="SUPFAM" id="SSF53098">
    <property type="entry name" value="Ribonuclease H-like"/>
    <property type="match status" value="1"/>
</dbReference>
<organism evidence="7 8">
    <name type="scientific">Marinomonas pollencensis</name>
    <dbReference type="NCBI Taxonomy" id="491954"/>
    <lineage>
        <taxon>Bacteria</taxon>
        <taxon>Pseudomonadati</taxon>
        <taxon>Pseudomonadota</taxon>
        <taxon>Gammaproteobacteria</taxon>
        <taxon>Oceanospirillales</taxon>
        <taxon>Oceanospirillaceae</taxon>
        <taxon>Marinomonas</taxon>
    </lineage>
</organism>
<evidence type="ECO:0000256" key="1">
    <source>
        <dbReference type="ARBA" id="ARBA00002190"/>
    </source>
</evidence>
<evidence type="ECO:0000313" key="8">
    <source>
        <dbReference type="Proteomes" id="UP000256542"/>
    </source>
</evidence>
<dbReference type="PROSITE" id="PS01043">
    <property type="entry name" value="TRANSPOSASE_IS30"/>
    <property type="match status" value="1"/>
</dbReference>
<evidence type="ECO:0000313" key="7">
    <source>
        <dbReference type="EMBL" id="REG76937.1"/>
    </source>
</evidence>
<dbReference type="Proteomes" id="UP000256542">
    <property type="component" value="Unassembled WGS sequence"/>
</dbReference>
<accession>A0A3E0D334</accession>
<reference evidence="7 8" key="1">
    <citation type="submission" date="2018-08" db="EMBL/GenBank/DDBJ databases">
        <title>Genomic Encyclopedia of Type Strains, Phase III (KMG-III): the genomes of soil and plant-associated and newly described type strains.</title>
        <authorList>
            <person name="Whitman W."/>
        </authorList>
    </citation>
    <scope>NUCLEOTIDE SEQUENCE [LARGE SCALE GENOMIC DNA]</scope>
    <source>
        <strain evidence="7 8">CECT 7375</strain>
    </source>
</reference>
<dbReference type="Pfam" id="PF13936">
    <property type="entry name" value="HTH_38"/>
    <property type="match status" value="1"/>
</dbReference>
<dbReference type="GO" id="GO:0004803">
    <property type="term" value="F:transposase activity"/>
    <property type="evidence" value="ECO:0007669"/>
    <property type="project" value="InterPro"/>
</dbReference>
<feature type="domain" description="Integrase catalytic" evidence="6">
    <location>
        <begin position="151"/>
        <end position="312"/>
    </location>
</feature>
<dbReference type="PROSITE" id="PS50994">
    <property type="entry name" value="INTEGRASE"/>
    <property type="match status" value="1"/>
</dbReference>
<dbReference type="GO" id="GO:0006313">
    <property type="term" value="P:DNA transposition"/>
    <property type="evidence" value="ECO:0007669"/>
    <property type="project" value="InterPro"/>
</dbReference>
<dbReference type="RefSeq" id="WP_115899273.1">
    <property type="nucleotide sequence ID" value="NZ_QUNG01000042.1"/>
</dbReference>
<keyword evidence="4" id="KW-0238">DNA-binding</keyword>
<dbReference type="InterPro" id="IPR012337">
    <property type="entry name" value="RNaseH-like_sf"/>
</dbReference>
<dbReference type="InterPro" id="IPR001584">
    <property type="entry name" value="Integrase_cat-core"/>
</dbReference>
<dbReference type="GO" id="GO:0015074">
    <property type="term" value="P:DNA integration"/>
    <property type="evidence" value="ECO:0007669"/>
    <property type="project" value="InterPro"/>
</dbReference>
<keyword evidence="3" id="KW-0815">Transposition</keyword>
<keyword evidence="8" id="KW-1185">Reference proteome</keyword>
<comment type="similarity">
    <text evidence="2">Belongs to the transposase IS30 family.</text>
</comment>
<dbReference type="InterPro" id="IPR025246">
    <property type="entry name" value="IS30-like_HTH"/>
</dbReference>
<dbReference type="InterPro" id="IPR051917">
    <property type="entry name" value="Transposase-Integrase"/>
</dbReference>
<comment type="caution">
    <text evidence="7">The sequence shown here is derived from an EMBL/GenBank/DDBJ whole genome shotgun (WGS) entry which is preliminary data.</text>
</comment>
<dbReference type="AlphaFoldDB" id="A0A3E0D334"/>
<evidence type="ECO:0000259" key="6">
    <source>
        <dbReference type="PROSITE" id="PS50994"/>
    </source>
</evidence>
<comment type="function">
    <text evidence="1">Required for the transposition of the insertion element.</text>
</comment>
<keyword evidence="5" id="KW-0233">DNA recombination</keyword>
<dbReference type="Gene3D" id="3.30.420.10">
    <property type="entry name" value="Ribonuclease H-like superfamily/Ribonuclease H"/>
    <property type="match status" value="1"/>
</dbReference>
<sequence>MSYKQLIEGQRYQIQAYLYERLSYREIGRRLNISHSSISREIRRHSINGRYDPDIAQHRAQYRRKYSAKTKVSQKTIDYVEFGLILKWSPEQIAGVSKLIGLSISHEWIYGHVQRDKRRGGKLYKHLRHNGRRYKKGDRTKRVIIPNRVGIENRPHVVDSKERFGDWEVDTVLGKQGTGAIVSLVERKSKLYLIRKVATKSTEDVCRAIGSMLWHYRRHVHTITADNGTEFCAHESVAHKLKTDVYFANPYASWERGLNENFNGLLRQYIPKGTDLRTVSDEEIARVERSLNLRPRKCLGYRQPAVVFDELRSAA</sequence>
<proteinExistence type="inferred from homology"/>
<dbReference type="OrthoDB" id="9803231at2"/>
<dbReference type="GO" id="GO:0005829">
    <property type="term" value="C:cytosol"/>
    <property type="evidence" value="ECO:0007669"/>
    <property type="project" value="TreeGrafter"/>
</dbReference>
<dbReference type="EMBL" id="QUNG01000042">
    <property type="protein sequence ID" value="REG76937.1"/>
    <property type="molecule type" value="Genomic_DNA"/>
</dbReference>
<dbReference type="PANTHER" id="PTHR10948">
    <property type="entry name" value="TRANSPOSASE"/>
    <property type="match status" value="1"/>
</dbReference>
<dbReference type="PANTHER" id="PTHR10948:SF23">
    <property type="entry name" value="TRANSPOSASE INSI FOR INSERTION SEQUENCE ELEMENT IS30A-RELATED"/>
    <property type="match status" value="1"/>
</dbReference>
<dbReference type="InterPro" id="IPR053392">
    <property type="entry name" value="Transposase_IS30-like"/>
</dbReference>
<evidence type="ECO:0000256" key="3">
    <source>
        <dbReference type="ARBA" id="ARBA00022578"/>
    </source>
</evidence>
<dbReference type="NCBIfam" id="NF033563">
    <property type="entry name" value="transpos_IS30"/>
    <property type="match status" value="1"/>
</dbReference>
<dbReference type="InterPro" id="IPR036397">
    <property type="entry name" value="RNaseH_sf"/>
</dbReference>
<gene>
    <name evidence="7" type="ORF">DFP81_1421</name>
</gene>
<protein>
    <submittedName>
        <fullName evidence="7">IS30 family transposase</fullName>
    </submittedName>
</protein>
<dbReference type="GO" id="GO:0003677">
    <property type="term" value="F:DNA binding"/>
    <property type="evidence" value="ECO:0007669"/>
    <property type="project" value="UniProtKB-KW"/>
</dbReference>
<dbReference type="Pfam" id="PF00665">
    <property type="entry name" value="rve"/>
    <property type="match status" value="1"/>
</dbReference>
<evidence type="ECO:0000256" key="2">
    <source>
        <dbReference type="ARBA" id="ARBA00006363"/>
    </source>
</evidence>